<feature type="signal peptide" evidence="8">
    <location>
        <begin position="1"/>
        <end position="20"/>
    </location>
</feature>
<evidence type="ECO:0000256" key="2">
    <source>
        <dbReference type="ARBA" id="ARBA00004241"/>
    </source>
</evidence>
<evidence type="ECO:0000256" key="3">
    <source>
        <dbReference type="ARBA" id="ARBA00022475"/>
    </source>
</evidence>
<evidence type="ECO:0000256" key="7">
    <source>
        <dbReference type="ARBA" id="ARBA00023180"/>
    </source>
</evidence>
<dbReference type="GO" id="GO:0005886">
    <property type="term" value="C:plasma membrane"/>
    <property type="evidence" value="ECO:0007669"/>
    <property type="project" value="UniProtKB-SubCell"/>
</dbReference>
<comment type="caution">
    <text evidence="10">The sequence shown here is derived from an EMBL/GenBank/DDBJ whole genome shotgun (WGS) entry which is preliminary data.</text>
</comment>
<keyword evidence="3" id="KW-1003">Cell membrane</keyword>
<keyword evidence="11" id="KW-1185">Reference proteome</keyword>
<dbReference type="Gene3D" id="2.60.40.2860">
    <property type="match status" value="2"/>
</dbReference>
<dbReference type="AlphaFoldDB" id="A0AAD8PDB0"/>
<keyword evidence="7" id="KW-0325">Glycoprotein</keyword>
<keyword evidence="5" id="KW-0472">Membrane</keyword>
<keyword evidence="6" id="KW-1015">Disulfide bond</keyword>
<dbReference type="GO" id="GO:0009986">
    <property type="term" value="C:cell surface"/>
    <property type="evidence" value="ECO:0007669"/>
    <property type="project" value="UniProtKB-SubCell"/>
</dbReference>
<reference evidence="10" key="1">
    <citation type="submission" date="2023-08" db="EMBL/GenBank/DDBJ databases">
        <title>Draft sequence of the Babesia gibsoni genome.</title>
        <authorList>
            <person name="Yamagishi J.Y."/>
            <person name="Xuan X.X."/>
        </authorList>
    </citation>
    <scope>NUCLEOTIDE SEQUENCE</scope>
    <source>
        <strain evidence="10">Azabu</strain>
    </source>
</reference>
<name>A0AAD8PDB0_BABGI</name>
<comment type="subcellular location">
    <subcellularLocation>
        <location evidence="1">Cell membrane</location>
    </subcellularLocation>
    <subcellularLocation>
        <location evidence="2">Cell surface</location>
    </subcellularLocation>
</comment>
<accession>A0AAD8PDB0</accession>
<dbReference type="PROSITE" id="PS51701">
    <property type="entry name" value="6_CYS"/>
    <property type="match status" value="1"/>
</dbReference>
<evidence type="ECO:0000256" key="1">
    <source>
        <dbReference type="ARBA" id="ARBA00004236"/>
    </source>
</evidence>
<proteinExistence type="predicted"/>
<evidence type="ECO:0000256" key="6">
    <source>
        <dbReference type="ARBA" id="ARBA00023157"/>
    </source>
</evidence>
<keyword evidence="4 8" id="KW-0732">Signal</keyword>
<evidence type="ECO:0000256" key="5">
    <source>
        <dbReference type="ARBA" id="ARBA00023136"/>
    </source>
</evidence>
<evidence type="ECO:0000313" key="11">
    <source>
        <dbReference type="Proteomes" id="UP001230268"/>
    </source>
</evidence>
<dbReference type="EMBL" id="JAVEPI010000004">
    <property type="protein sequence ID" value="KAK1442082.1"/>
    <property type="molecule type" value="Genomic_DNA"/>
</dbReference>
<evidence type="ECO:0000313" key="10">
    <source>
        <dbReference type="EMBL" id="KAK1442082.1"/>
    </source>
</evidence>
<dbReference type="InterPro" id="IPR038160">
    <property type="entry name" value="6_CYS_dom_sf"/>
</dbReference>
<feature type="domain" description="6-Cys" evidence="9">
    <location>
        <begin position="484"/>
        <end position="614"/>
    </location>
</feature>
<organism evidence="10 11">
    <name type="scientific">Babesia gibsoni</name>
    <dbReference type="NCBI Taxonomy" id="33632"/>
    <lineage>
        <taxon>Eukaryota</taxon>
        <taxon>Sar</taxon>
        <taxon>Alveolata</taxon>
        <taxon>Apicomplexa</taxon>
        <taxon>Aconoidasida</taxon>
        <taxon>Piroplasmida</taxon>
        <taxon>Babesiidae</taxon>
        <taxon>Babesia</taxon>
    </lineage>
</organism>
<evidence type="ECO:0000259" key="9">
    <source>
        <dbReference type="PROSITE" id="PS51701"/>
    </source>
</evidence>
<dbReference type="InterPro" id="IPR010884">
    <property type="entry name" value="6_CYS_dom"/>
</dbReference>
<evidence type="ECO:0000256" key="4">
    <source>
        <dbReference type="ARBA" id="ARBA00022729"/>
    </source>
</evidence>
<evidence type="ECO:0000256" key="8">
    <source>
        <dbReference type="SAM" id="SignalP"/>
    </source>
</evidence>
<dbReference type="Proteomes" id="UP001230268">
    <property type="component" value="Unassembled WGS sequence"/>
</dbReference>
<feature type="chain" id="PRO_5041978204" description="6-Cys domain-containing protein" evidence="8">
    <location>
        <begin position="21"/>
        <end position="1002"/>
    </location>
</feature>
<protein>
    <recommendedName>
        <fullName evidence="9">6-Cys domain-containing protein</fullName>
    </recommendedName>
</protein>
<sequence length="1002" mass="113244">MASFIWLAILLEALWNNAYAVDWLELRITELNTANEDKRIAVAKGVVKRDLAIKVLCPKPYVIYPRNDNATAEDPLVFIEASGDFTEVPLSRVIHNLHGKPVLQQVQDEVWNGIQIHYQGVDDATIPLRAIRKHADHIYFLCALPGTNAHRNLSDKLRYLKLYEETPTSKSVKNDVNKYLKDTQNALGMLSIDISLIRKVTHGCGSKDIPYFLNAAEYDHTTGVRSCTVDIMEHPDVGFYCDGIVQPNYCLTQLFESGTSNLIMPGWYATYDNFPQQNLRIANFKRKMIKKLFNGYCQCLDAFTGALKAEITLKTSKSHVCDISALIFKHLTQPIIGNWCDVALLPGSDLTIKVPINIYDEKGQPSTGGDSMPWRPNMMTSYIYPEDMERYCLDPEMILDEVHPPTIYEPKNYALGDALRIDQSKYEDEGIITMHYLEGIPMTYPDYLEGLAYTWNFTANKERFAIKDILATINVIPVATHPFKVYGCEPPTSKTFIMKKDDTNNTRELDINGHKVRMCNINPNPGNNVLLYCPHGQTMEPSGCLNVGYNASLQNILDWNDVAIVKEGEWILEMRSLHKLGKDMPTSYSRSCSCVDENGVETAKLILSSYVTCTRIYTGLGPREIVTFIVPSINIMDIVVEGRNLKEVEEIDLPFPLSYETIVLTPGTRVQGECRPMYGFLNPVVISLRDTTRVYMIPLPRMTHIEDVTDENEDANSMNSEFLNNHELFLPLNKDKFFYASVIQDGKEKMMPVEYSEVLGTNAAGFRVSQTKLRTDKSDHGIIIVENPMNSIIVSKNNGMYVNLKYTCSMITRSNDSLHKEVMAGMGREMESRETQIVPCHSCSYDTLFKSNDIAYPADVMGRWSLYIWGVMDIVLPVTDPYLRGCGMTDPSEELFREDTVPIHNDAGDRVGCEVDIAEGNASFYCPLPYHTQPPKCMPTSPTGAFRVKQPGESGSEHFYIFESIEASRRKEISLKGMKRESFECHCITNKGVIMSTIRVLA</sequence>
<gene>
    <name evidence="10" type="ORF">BgAZ_401120</name>
</gene>